<evidence type="ECO:0000256" key="8">
    <source>
        <dbReference type="ARBA" id="ARBA00023047"/>
    </source>
</evidence>
<keyword evidence="5" id="KW-0762">Sugar transport</keyword>
<proteinExistence type="inferred from homology"/>
<organism evidence="17 18">
    <name type="scientific">Mucilaginibacter limnophilus</name>
    <dbReference type="NCBI Taxonomy" id="1932778"/>
    <lineage>
        <taxon>Bacteria</taxon>
        <taxon>Pseudomonadati</taxon>
        <taxon>Bacteroidota</taxon>
        <taxon>Sphingobacteriia</taxon>
        <taxon>Sphingobacteriales</taxon>
        <taxon>Sphingobacteriaceae</taxon>
        <taxon>Mucilaginibacter</taxon>
    </lineage>
</organism>
<evidence type="ECO:0000256" key="6">
    <source>
        <dbReference type="ARBA" id="ARBA00022692"/>
    </source>
</evidence>
<keyword evidence="13" id="KW-0998">Cell outer membrane</keyword>
<evidence type="ECO:0000256" key="3">
    <source>
        <dbReference type="ARBA" id="ARBA00022448"/>
    </source>
</evidence>
<name>A0A437MRL5_9SPHI</name>
<keyword evidence="12" id="KW-0564">Palmitate</keyword>
<comment type="caution">
    <text evidence="17">The sequence shown here is derived from an EMBL/GenBank/DDBJ whole genome shotgun (WGS) entry which is preliminary data.</text>
</comment>
<dbReference type="GO" id="GO:0006811">
    <property type="term" value="P:monoatomic ion transport"/>
    <property type="evidence" value="ECO:0007669"/>
    <property type="project" value="UniProtKB-KW"/>
</dbReference>
<evidence type="ECO:0000256" key="13">
    <source>
        <dbReference type="ARBA" id="ARBA00023237"/>
    </source>
</evidence>
<dbReference type="Pfam" id="PF22461">
    <property type="entry name" value="SLBB_2"/>
    <property type="match status" value="1"/>
</dbReference>
<dbReference type="EMBL" id="SACK01000005">
    <property type="protein sequence ID" value="RVU00290.1"/>
    <property type="molecule type" value="Genomic_DNA"/>
</dbReference>
<dbReference type="AlphaFoldDB" id="A0A437MRL5"/>
<dbReference type="Pfam" id="PF02563">
    <property type="entry name" value="Poly_export"/>
    <property type="match status" value="1"/>
</dbReference>
<protein>
    <submittedName>
        <fullName evidence="17">Uncharacterized protein</fullName>
    </submittedName>
</protein>
<dbReference type="InterPro" id="IPR003715">
    <property type="entry name" value="Poly_export_N"/>
</dbReference>
<dbReference type="PANTHER" id="PTHR33619">
    <property type="entry name" value="POLYSACCHARIDE EXPORT PROTEIN GFCE-RELATED"/>
    <property type="match status" value="1"/>
</dbReference>
<evidence type="ECO:0000259" key="15">
    <source>
        <dbReference type="Pfam" id="PF02563"/>
    </source>
</evidence>
<accession>A0A437MRL5</accession>
<dbReference type="GO" id="GO:0046930">
    <property type="term" value="C:pore complex"/>
    <property type="evidence" value="ECO:0007669"/>
    <property type="project" value="UniProtKB-KW"/>
</dbReference>
<evidence type="ECO:0000256" key="12">
    <source>
        <dbReference type="ARBA" id="ARBA00023139"/>
    </source>
</evidence>
<feature type="domain" description="SLBB" evidence="16">
    <location>
        <begin position="156"/>
        <end position="235"/>
    </location>
</feature>
<keyword evidence="6" id="KW-0812">Transmembrane</keyword>
<keyword evidence="9" id="KW-0406">Ion transport</keyword>
<feature type="domain" description="Polysaccharide export protein N-terminal" evidence="15">
    <location>
        <begin position="57"/>
        <end position="152"/>
    </location>
</feature>
<keyword evidence="10" id="KW-0626">Porin</keyword>
<dbReference type="Gene3D" id="3.30.1950.10">
    <property type="entry name" value="wza like domain"/>
    <property type="match status" value="1"/>
</dbReference>
<evidence type="ECO:0000256" key="2">
    <source>
        <dbReference type="ARBA" id="ARBA00009450"/>
    </source>
</evidence>
<keyword evidence="14" id="KW-0449">Lipoprotein</keyword>
<keyword evidence="7" id="KW-0732">Signal</keyword>
<dbReference type="InterPro" id="IPR049712">
    <property type="entry name" value="Poly_export"/>
</dbReference>
<dbReference type="InterPro" id="IPR054765">
    <property type="entry name" value="SLBB_dom"/>
</dbReference>
<reference evidence="17 18" key="1">
    <citation type="submission" date="2019-01" db="EMBL/GenBank/DDBJ databases">
        <authorList>
            <person name="Chen W.-M."/>
        </authorList>
    </citation>
    <scope>NUCLEOTIDE SEQUENCE [LARGE SCALE GENOMIC DNA]</scope>
    <source>
        <strain evidence="17 18">YBJ-36</strain>
    </source>
</reference>
<evidence type="ECO:0000256" key="5">
    <source>
        <dbReference type="ARBA" id="ARBA00022597"/>
    </source>
</evidence>
<evidence type="ECO:0000256" key="14">
    <source>
        <dbReference type="ARBA" id="ARBA00023288"/>
    </source>
</evidence>
<gene>
    <name evidence="17" type="ORF">EOD41_12460</name>
</gene>
<dbReference type="Proteomes" id="UP000282759">
    <property type="component" value="Unassembled WGS sequence"/>
</dbReference>
<evidence type="ECO:0000256" key="1">
    <source>
        <dbReference type="ARBA" id="ARBA00004571"/>
    </source>
</evidence>
<evidence type="ECO:0000256" key="11">
    <source>
        <dbReference type="ARBA" id="ARBA00023136"/>
    </source>
</evidence>
<evidence type="ECO:0000256" key="9">
    <source>
        <dbReference type="ARBA" id="ARBA00023065"/>
    </source>
</evidence>
<dbReference type="OrthoDB" id="662756at2"/>
<evidence type="ECO:0000256" key="4">
    <source>
        <dbReference type="ARBA" id="ARBA00022452"/>
    </source>
</evidence>
<keyword evidence="8" id="KW-0625">Polysaccharide transport</keyword>
<keyword evidence="11" id="KW-0472">Membrane</keyword>
<evidence type="ECO:0000313" key="18">
    <source>
        <dbReference type="Proteomes" id="UP000282759"/>
    </source>
</evidence>
<sequence>MNNINTSLIKQNSCVLLIGFIILTMCSCTVNKKVKYFQDLPDSVKYGAISTVPFKDPVIQKDDIISIVIQTIDPSNTAIVNQSALVQSIGSSSASPIGSQQISGYLVDKEGNIEVPLLGKLMVAGLTTSEARELIRVKASVYYKNPAVQVRFANFKITVIGEVAKPATYTLPNEKVSLLDAIGLAGDLTIYGKRENVLLIREIDGQKTYARIDLNSSSTFNSPYFYLKQNDVIYIEPNEAKITSTDAAKTRNITIAASLFSALLVVLIRVL</sequence>
<evidence type="ECO:0000313" key="17">
    <source>
        <dbReference type="EMBL" id="RVU00290.1"/>
    </source>
</evidence>
<evidence type="ECO:0000259" key="16">
    <source>
        <dbReference type="Pfam" id="PF22461"/>
    </source>
</evidence>
<keyword evidence="4" id="KW-1134">Transmembrane beta strand</keyword>
<dbReference type="GO" id="GO:0015159">
    <property type="term" value="F:polysaccharide transmembrane transporter activity"/>
    <property type="evidence" value="ECO:0007669"/>
    <property type="project" value="InterPro"/>
</dbReference>
<comment type="similarity">
    <text evidence="2">Belongs to the BexD/CtrA/VexA family.</text>
</comment>
<dbReference type="GO" id="GO:0015288">
    <property type="term" value="F:porin activity"/>
    <property type="evidence" value="ECO:0007669"/>
    <property type="project" value="UniProtKB-KW"/>
</dbReference>
<evidence type="ECO:0000256" key="7">
    <source>
        <dbReference type="ARBA" id="ARBA00022729"/>
    </source>
</evidence>
<dbReference type="GO" id="GO:0009279">
    <property type="term" value="C:cell outer membrane"/>
    <property type="evidence" value="ECO:0007669"/>
    <property type="project" value="UniProtKB-SubCell"/>
</dbReference>
<keyword evidence="3" id="KW-0813">Transport</keyword>
<dbReference type="PANTHER" id="PTHR33619:SF3">
    <property type="entry name" value="POLYSACCHARIDE EXPORT PROTEIN GFCE-RELATED"/>
    <property type="match status" value="1"/>
</dbReference>
<evidence type="ECO:0000256" key="10">
    <source>
        <dbReference type="ARBA" id="ARBA00023114"/>
    </source>
</evidence>
<comment type="subcellular location">
    <subcellularLocation>
        <location evidence="1">Cell outer membrane</location>
        <topology evidence="1">Multi-pass membrane protein</topology>
    </subcellularLocation>
</comment>
<keyword evidence="18" id="KW-1185">Reference proteome</keyword>